<proteinExistence type="predicted"/>
<dbReference type="EMBL" id="JAZDQT010000002">
    <property type="protein sequence ID" value="MEE1946328.1"/>
    <property type="molecule type" value="Genomic_DNA"/>
</dbReference>
<keyword evidence="2" id="KW-1185">Reference proteome</keyword>
<dbReference type="Proteomes" id="UP001336835">
    <property type="component" value="Unassembled WGS sequence"/>
</dbReference>
<protein>
    <submittedName>
        <fullName evidence="1">DUF1579 family protein</fullName>
    </submittedName>
</protein>
<dbReference type="Pfam" id="PF07617">
    <property type="entry name" value="DUF1579"/>
    <property type="match status" value="1"/>
</dbReference>
<comment type="caution">
    <text evidence="1">The sequence shown here is derived from an EMBL/GenBank/DDBJ whole genome shotgun (WGS) entry which is preliminary data.</text>
</comment>
<dbReference type="InterPro" id="IPR011473">
    <property type="entry name" value="DUF1579"/>
</dbReference>
<accession>A0ABU7IA41</accession>
<name>A0ABU7IA41_9SPHI</name>
<evidence type="ECO:0000313" key="1">
    <source>
        <dbReference type="EMBL" id="MEE1946328.1"/>
    </source>
</evidence>
<gene>
    <name evidence="1" type="ORF">VRU48_14480</name>
</gene>
<organism evidence="1 2">
    <name type="scientific">Pedobacter albus</name>
    <dbReference type="NCBI Taxonomy" id="3113905"/>
    <lineage>
        <taxon>Bacteria</taxon>
        <taxon>Pseudomonadati</taxon>
        <taxon>Bacteroidota</taxon>
        <taxon>Sphingobacteriia</taxon>
        <taxon>Sphingobacteriales</taxon>
        <taxon>Sphingobacteriaceae</taxon>
        <taxon>Pedobacter</taxon>
    </lineage>
</organism>
<reference evidence="1 2" key="1">
    <citation type="submission" date="2024-01" db="EMBL/GenBank/DDBJ databases">
        <title>Pedobacter sp. nov., isolated from fresh soil.</title>
        <authorList>
            <person name="Le N.T.T."/>
        </authorList>
    </citation>
    <scope>NUCLEOTIDE SEQUENCE [LARGE SCALE GENOMIC DNA]</scope>
    <source>
        <strain evidence="1 2">KR3-3</strain>
    </source>
</reference>
<sequence>MSTINFETSKKSGPHLRLAGLVGSWDGQTRTWFEKDVLADESPMRGRMNLIMDGRFLSYEYVGRINGKPFEGKMLWGYDLQNAKCQCSWVDTFHMGTGILQSTGHETSFGFSVTGQYGWPGVAELWGWRTELEIINSDQFIIRAFNISPQGEEAKATETIYHRIQS</sequence>
<dbReference type="RefSeq" id="WP_330108630.1">
    <property type="nucleotide sequence ID" value="NZ_JAZDQT010000002.1"/>
</dbReference>
<evidence type="ECO:0000313" key="2">
    <source>
        <dbReference type="Proteomes" id="UP001336835"/>
    </source>
</evidence>